<organism evidence="1 2">
    <name type="scientific">Erythrobacter westpacificensis</name>
    <dbReference type="NCBI Taxonomy" id="1055231"/>
    <lineage>
        <taxon>Bacteria</taxon>
        <taxon>Pseudomonadati</taxon>
        <taxon>Pseudomonadota</taxon>
        <taxon>Alphaproteobacteria</taxon>
        <taxon>Sphingomonadales</taxon>
        <taxon>Erythrobacteraceae</taxon>
        <taxon>Erythrobacter/Porphyrobacter group</taxon>
        <taxon>Erythrobacter</taxon>
    </lineage>
</organism>
<dbReference type="RefSeq" id="WP_156842593.1">
    <property type="nucleotide sequence ID" value="NZ_BAABHV010000010.1"/>
</dbReference>
<protein>
    <submittedName>
        <fullName evidence="1">DUF2274 domain-containing protein</fullName>
    </submittedName>
</protein>
<dbReference type="Pfam" id="PF10038">
    <property type="entry name" value="DUF2274"/>
    <property type="match status" value="1"/>
</dbReference>
<proteinExistence type="predicted"/>
<accession>A0ABP9KFU6</accession>
<dbReference type="EMBL" id="BAABHV010000010">
    <property type="protein sequence ID" value="GAA5055067.1"/>
    <property type="molecule type" value="Genomic_DNA"/>
</dbReference>
<evidence type="ECO:0000313" key="1">
    <source>
        <dbReference type="EMBL" id="GAA5055067.1"/>
    </source>
</evidence>
<name>A0ABP9KFU6_9SPHN</name>
<dbReference type="InterPro" id="IPR018733">
    <property type="entry name" value="DUF2274"/>
</dbReference>
<dbReference type="Proteomes" id="UP001500518">
    <property type="component" value="Unassembled WGS sequence"/>
</dbReference>
<evidence type="ECO:0000313" key="2">
    <source>
        <dbReference type="Proteomes" id="UP001500518"/>
    </source>
</evidence>
<reference evidence="2" key="1">
    <citation type="journal article" date="2019" name="Int. J. Syst. Evol. Microbiol.">
        <title>The Global Catalogue of Microorganisms (GCM) 10K type strain sequencing project: providing services to taxonomists for standard genome sequencing and annotation.</title>
        <authorList>
            <consortium name="The Broad Institute Genomics Platform"/>
            <consortium name="The Broad Institute Genome Sequencing Center for Infectious Disease"/>
            <person name="Wu L."/>
            <person name="Ma J."/>
        </authorList>
    </citation>
    <scope>NUCLEOTIDE SEQUENCE [LARGE SCALE GENOMIC DNA]</scope>
    <source>
        <strain evidence="2">JCM 18014</strain>
    </source>
</reference>
<comment type="caution">
    <text evidence="1">The sequence shown here is derived from an EMBL/GenBank/DDBJ whole genome shotgun (WGS) entry which is preliminary data.</text>
</comment>
<gene>
    <name evidence="1" type="ORF">GCM10023208_18530</name>
</gene>
<keyword evidence="2" id="KW-1185">Reference proteome</keyword>
<sequence>MTKLKLGPLVDDKPVKLSVELPAAVHRDLVAYADALAAETGGDAVAPEKLVAPMLARFMTTDRGFAKARRKASG</sequence>